<organism evidence="2 3">
    <name type="scientific">Thalassiosira oceanica</name>
    <name type="common">Marine diatom</name>
    <dbReference type="NCBI Taxonomy" id="159749"/>
    <lineage>
        <taxon>Eukaryota</taxon>
        <taxon>Sar</taxon>
        <taxon>Stramenopiles</taxon>
        <taxon>Ochrophyta</taxon>
        <taxon>Bacillariophyta</taxon>
        <taxon>Coscinodiscophyceae</taxon>
        <taxon>Thalassiosirophycidae</taxon>
        <taxon>Thalassiosirales</taxon>
        <taxon>Thalassiosiraceae</taxon>
        <taxon>Thalassiosira</taxon>
    </lineage>
</organism>
<feature type="compositionally biased region" description="Polar residues" evidence="1">
    <location>
        <begin position="144"/>
        <end position="159"/>
    </location>
</feature>
<reference evidence="2 3" key="1">
    <citation type="journal article" date="2012" name="Genome Biol.">
        <title>Genome and low-iron response of an oceanic diatom adapted to chronic iron limitation.</title>
        <authorList>
            <person name="Lommer M."/>
            <person name="Specht M."/>
            <person name="Roy A.S."/>
            <person name="Kraemer L."/>
            <person name="Andreson R."/>
            <person name="Gutowska M.A."/>
            <person name="Wolf J."/>
            <person name="Bergner S.V."/>
            <person name="Schilhabel M.B."/>
            <person name="Klostermeier U.C."/>
            <person name="Beiko R.G."/>
            <person name="Rosenstiel P."/>
            <person name="Hippler M."/>
            <person name="Laroche J."/>
        </authorList>
    </citation>
    <scope>NUCLEOTIDE SEQUENCE [LARGE SCALE GENOMIC DNA]</scope>
    <source>
        <strain evidence="2 3">CCMP1005</strain>
    </source>
</reference>
<comment type="caution">
    <text evidence="2">The sequence shown here is derived from an EMBL/GenBank/DDBJ whole genome shotgun (WGS) entry which is preliminary data.</text>
</comment>
<keyword evidence="3" id="KW-1185">Reference proteome</keyword>
<evidence type="ECO:0000313" key="2">
    <source>
        <dbReference type="EMBL" id="EJK48947.1"/>
    </source>
</evidence>
<accession>K0RQG1</accession>
<evidence type="ECO:0000256" key="1">
    <source>
        <dbReference type="SAM" id="MobiDB-lite"/>
    </source>
</evidence>
<name>K0RQG1_THAOC</name>
<feature type="region of interest" description="Disordered" evidence="1">
    <location>
        <begin position="122"/>
        <end position="311"/>
    </location>
</feature>
<dbReference type="EMBL" id="AGNL01045255">
    <property type="protein sequence ID" value="EJK48947.1"/>
    <property type="molecule type" value="Genomic_DNA"/>
</dbReference>
<sequence length="347" mass="37610">MTLGNDVLQTQNTHLAARTRGEVRVPPVQAPDHRTLHVRPEVKLVPLLGDRARSPPLRPPRRRAVAPGYVRVVDRVDPRPRRRRGPSGPAEDELREARRGDGPDPPGRLLLFRKVPRRRAGGCPAVPAARAGRWPGPSPGRGASTRSIASSMRTRSQVSDARGVLVPAGARGRRTATGREEGDWPRTISGGGRIHHERTSQTWRGRPAKGYSGFVHLRAASRRTSQEEEYARRVGGPGGELPGVLRGPVAAAERVEGGDKGQGQGGGGVVGRRLGRSPAEDHEDEDNVGDLRRSNGNGPISRFGMPTSAPRCRIRTSTAGTGWCNQKFRTKLRCQALESHQTTLFAC</sequence>
<protein>
    <submittedName>
        <fullName evidence="2">Uncharacterized protein</fullName>
    </submittedName>
</protein>
<feature type="compositionally biased region" description="Gly residues" evidence="1">
    <location>
        <begin position="260"/>
        <end position="270"/>
    </location>
</feature>
<dbReference type="Proteomes" id="UP000266841">
    <property type="component" value="Unassembled WGS sequence"/>
</dbReference>
<proteinExistence type="predicted"/>
<feature type="region of interest" description="Disordered" evidence="1">
    <location>
        <begin position="50"/>
        <end position="109"/>
    </location>
</feature>
<gene>
    <name evidence="2" type="ORF">THAOC_32218</name>
</gene>
<evidence type="ECO:0000313" key="3">
    <source>
        <dbReference type="Proteomes" id="UP000266841"/>
    </source>
</evidence>
<dbReference type="AlphaFoldDB" id="K0RQG1"/>